<keyword evidence="5" id="KW-1185">Reference proteome</keyword>
<accession>A0A830FF34</accession>
<name>A0A830FF34_9EURY</name>
<dbReference type="EMBL" id="BMPG01000001">
    <property type="protein sequence ID" value="GGL47024.1"/>
    <property type="molecule type" value="Genomic_DNA"/>
</dbReference>
<dbReference type="OrthoDB" id="271648at2157"/>
<gene>
    <name evidence="4" type="ORF">GCM10009039_01660</name>
</gene>
<reference evidence="4" key="2">
    <citation type="submission" date="2020-09" db="EMBL/GenBank/DDBJ databases">
        <authorList>
            <person name="Sun Q."/>
            <person name="Ohkuma M."/>
        </authorList>
    </citation>
    <scope>NUCLEOTIDE SEQUENCE</scope>
    <source>
        <strain evidence="4">JCM 19596</strain>
    </source>
</reference>
<dbReference type="SMART" id="SM00089">
    <property type="entry name" value="PKD"/>
    <property type="match status" value="1"/>
</dbReference>
<dbReference type="InterPro" id="IPR026453">
    <property type="entry name" value="PGF_pre_PGF"/>
</dbReference>
<dbReference type="InterPro" id="IPR013783">
    <property type="entry name" value="Ig-like_fold"/>
</dbReference>
<dbReference type="InterPro" id="IPR017868">
    <property type="entry name" value="Filamin/ABP280_repeat-like"/>
</dbReference>
<dbReference type="InterPro" id="IPR035986">
    <property type="entry name" value="PKD_dom_sf"/>
</dbReference>
<keyword evidence="2" id="KW-0812">Transmembrane</keyword>
<feature type="transmembrane region" description="Helical" evidence="2">
    <location>
        <begin position="536"/>
        <end position="556"/>
    </location>
</feature>
<keyword evidence="2" id="KW-0472">Membrane</keyword>
<reference evidence="4" key="1">
    <citation type="journal article" date="2014" name="Int. J. Syst. Evol. Microbiol.">
        <title>Complete genome sequence of Corynebacterium casei LMG S-19264T (=DSM 44701T), isolated from a smear-ripened cheese.</title>
        <authorList>
            <consortium name="US DOE Joint Genome Institute (JGI-PGF)"/>
            <person name="Walter F."/>
            <person name="Albersmeier A."/>
            <person name="Kalinowski J."/>
            <person name="Ruckert C."/>
        </authorList>
    </citation>
    <scope>NUCLEOTIDE SEQUENCE</scope>
    <source>
        <strain evidence="4">JCM 19596</strain>
    </source>
</reference>
<feature type="domain" description="PKD" evidence="3">
    <location>
        <begin position="130"/>
        <end position="219"/>
    </location>
</feature>
<dbReference type="PROSITE" id="PS50093">
    <property type="entry name" value="PKD"/>
    <property type="match status" value="1"/>
</dbReference>
<evidence type="ECO:0000313" key="4">
    <source>
        <dbReference type="EMBL" id="GGL47024.1"/>
    </source>
</evidence>
<dbReference type="Proteomes" id="UP000607197">
    <property type="component" value="Unassembled WGS sequence"/>
</dbReference>
<dbReference type="InterPro" id="IPR022409">
    <property type="entry name" value="PKD/Chitinase_dom"/>
</dbReference>
<evidence type="ECO:0000256" key="1">
    <source>
        <dbReference type="SAM" id="MobiDB-lite"/>
    </source>
</evidence>
<comment type="caution">
    <text evidence="4">The sequence shown here is derived from an EMBL/GenBank/DDBJ whole genome shotgun (WGS) entry which is preliminary data.</text>
</comment>
<evidence type="ECO:0000259" key="3">
    <source>
        <dbReference type="PROSITE" id="PS50093"/>
    </source>
</evidence>
<dbReference type="InterPro" id="IPR000601">
    <property type="entry name" value="PKD_dom"/>
</dbReference>
<feature type="region of interest" description="Disordered" evidence="1">
    <location>
        <begin position="214"/>
        <end position="257"/>
    </location>
</feature>
<evidence type="ECO:0000256" key="2">
    <source>
        <dbReference type="SAM" id="Phobius"/>
    </source>
</evidence>
<dbReference type="SUPFAM" id="SSF49299">
    <property type="entry name" value="PKD domain"/>
    <property type="match status" value="1"/>
</dbReference>
<evidence type="ECO:0000313" key="5">
    <source>
        <dbReference type="Proteomes" id="UP000607197"/>
    </source>
</evidence>
<proteinExistence type="predicted"/>
<feature type="compositionally biased region" description="Low complexity" evidence="1">
    <location>
        <begin position="502"/>
        <end position="516"/>
    </location>
</feature>
<dbReference type="Pfam" id="PF18911">
    <property type="entry name" value="PKD_4"/>
    <property type="match status" value="1"/>
</dbReference>
<sequence>MSVTTPRAALVVALVAVVVAGPVVGTAAAAPPEPPAAYHGQVTVNGDPAPAGLTVAAHFHGETTDTLETTSDGAFGGPGAFDGKLKVPGNASTDGDSVSFTVNGVDADTTVSWSSGANEQVTLNVEDSTAPDAAVSNPVSAPVPAGTTVTLDASGSTDALGVDAYAWSLPDGSTASGPTAAYTFEDAGEHTVAVTVTDIAGNTATAETTVTVEAADTGNDGGGSGGSDDGPSTQPDDSTTNESAANESEASAGDVSLAVDANETTISVTNASANAATRIDIPESNATSTENASLTGLNVSTTTGANVSLSVSVSDRAPAENGSAADSGGGDALSYISVEHDVPDEEIGTVDFRFTVSESRMADRGTDADRVVLYRNHDDAWQRLDTRHVGTADGTATFVATSPGLSVFAVRSGQPDISVTDAALDATNVTVGEAASVAVTVTNDGSGAGNATLALTANGDAVTTRTVSVDADATTNVTLAFTPESAGEYDVAVNGTDAGTLTASAPATTTTESPSTDDAGNAVGGDAPREQSGFDLSTVAVTALVAVLVVGLFALARRRV</sequence>
<dbReference type="CDD" id="cd00146">
    <property type="entry name" value="PKD"/>
    <property type="match status" value="1"/>
</dbReference>
<feature type="compositionally biased region" description="Gly residues" evidence="1">
    <location>
        <begin position="219"/>
        <end position="228"/>
    </location>
</feature>
<feature type="compositionally biased region" description="Low complexity" evidence="1">
    <location>
        <begin position="229"/>
        <end position="252"/>
    </location>
</feature>
<feature type="region of interest" description="Disordered" evidence="1">
    <location>
        <begin position="502"/>
        <end position="529"/>
    </location>
</feature>
<dbReference type="AlphaFoldDB" id="A0A830FF34"/>
<dbReference type="NCBIfam" id="TIGR04213">
    <property type="entry name" value="PGF_pre_PGF"/>
    <property type="match status" value="1"/>
</dbReference>
<dbReference type="RefSeq" id="WP_188974870.1">
    <property type="nucleotide sequence ID" value="NZ_BMPG01000001.1"/>
</dbReference>
<dbReference type="PROSITE" id="PS50194">
    <property type="entry name" value="FILAMIN_REPEAT"/>
    <property type="match status" value="1"/>
</dbReference>
<keyword evidence="2" id="KW-1133">Transmembrane helix</keyword>
<dbReference type="Gene3D" id="2.60.40.10">
    <property type="entry name" value="Immunoglobulins"/>
    <property type="match status" value="2"/>
</dbReference>
<protein>
    <recommendedName>
        <fullName evidence="3">PKD domain-containing protein</fullName>
    </recommendedName>
</protein>
<organism evidence="4 5">
    <name type="scientific">Halocalculus aciditolerans</name>
    <dbReference type="NCBI Taxonomy" id="1383812"/>
    <lineage>
        <taxon>Archaea</taxon>
        <taxon>Methanobacteriati</taxon>
        <taxon>Methanobacteriota</taxon>
        <taxon>Stenosarchaea group</taxon>
        <taxon>Halobacteria</taxon>
        <taxon>Halobacteriales</taxon>
        <taxon>Halobacteriaceae</taxon>
        <taxon>Halocalculus</taxon>
    </lineage>
</organism>